<protein>
    <submittedName>
        <fullName evidence="2">Uncharacterized protein</fullName>
    </submittedName>
</protein>
<comment type="caution">
    <text evidence="2">The sequence shown here is derived from an EMBL/GenBank/DDBJ whole genome shotgun (WGS) entry which is preliminary data.</text>
</comment>
<feature type="transmembrane region" description="Helical" evidence="1">
    <location>
        <begin position="87"/>
        <end position="106"/>
    </location>
</feature>
<dbReference type="EMBL" id="MU620905">
    <property type="protein sequence ID" value="KAI8581552.1"/>
    <property type="molecule type" value="Genomic_DNA"/>
</dbReference>
<dbReference type="GeneID" id="75912846"/>
<dbReference type="AlphaFoldDB" id="A0AAD5HEP3"/>
<organism evidence="2 3">
    <name type="scientific">Umbelopsis ramanniana AG</name>
    <dbReference type="NCBI Taxonomy" id="1314678"/>
    <lineage>
        <taxon>Eukaryota</taxon>
        <taxon>Fungi</taxon>
        <taxon>Fungi incertae sedis</taxon>
        <taxon>Mucoromycota</taxon>
        <taxon>Mucoromycotina</taxon>
        <taxon>Umbelopsidomycetes</taxon>
        <taxon>Umbelopsidales</taxon>
        <taxon>Umbelopsidaceae</taxon>
        <taxon>Umbelopsis</taxon>
    </lineage>
</organism>
<keyword evidence="3" id="KW-1185">Reference proteome</keyword>
<accession>A0AAD5HEP3</accession>
<reference evidence="2" key="1">
    <citation type="submission" date="2021-06" db="EMBL/GenBank/DDBJ databases">
        <authorList>
            <consortium name="DOE Joint Genome Institute"/>
            <person name="Mondo S.J."/>
            <person name="Amses K.R."/>
            <person name="Simmons D.R."/>
            <person name="Longcore J.E."/>
            <person name="Seto K."/>
            <person name="Alves G.H."/>
            <person name="Bonds A.E."/>
            <person name="Quandt C.A."/>
            <person name="Davis W.J."/>
            <person name="Chang Y."/>
            <person name="Letcher P.M."/>
            <person name="Powell M.J."/>
            <person name="Kuo A."/>
            <person name="Labutti K."/>
            <person name="Pangilinan J."/>
            <person name="Andreopoulos W."/>
            <person name="Tritt A."/>
            <person name="Riley R."/>
            <person name="Hundley H."/>
            <person name="Johnson J."/>
            <person name="Lipzen A."/>
            <person name="Barry K."/>
            <person name="Berbee M.L."/>
            <person name="Buchler N.E."/>
            <person name="Grigoriev I.V."/>
            <person name="Spatafora J.W."/>
            <person name="Stajich J.E."/>
            <person name="James T.Y."/>
        </authorList>
    </citation>
    <scope>NUCLEOTIDE SEQUENCE</scope>
    <source>
        <strain evidence="2">AG</strain>
    </source>
</reference>
<reference evidence="2" key="2">
    <citation type="journal article" date="2022" name="Proc. Natl. Acad. Sci. U.S.A.">
        <title>Diploid-dominant life cycles characterize the early evolution of Fungi.</title>
        <authorList>
            <person name="Amses K.R."/>
            <person name="Simmons D.R."/>
            <person name="Longcore J.E."/>
            <person name="Mondo S.J."/>
            <person name="Seto K."/>
            <person name="Jeronimo G.H."/>
            <person name="Bonds A.E."/>
            <person name="Quandt C.A."/>
            <person name="Davis W.J."/>
            <person name="Chang Y."/>
            <person name="Federici B.A."/>
            <person name="Kuo A."/>
            <person name="LaButti K."/>
            <person name="Pangilinan J."/>
            <person name="Andreopoulos W."/>
            <person name="Tritt A."/>
            <person name="Riley R."/>
            <person name="Hundley H."/>
            <person name="Johnson J."/>
            <person name="Lipzen A."/>
            <person name="Barry K."/>
            <person name="Lang B.F."/>
            <person name="Cuomo C.A."/>
            <person name="Buchler N.E."/>
            <person name="Grigoriev I.V."/>
            <person name="Spatafora J.W."/>
            <person name="Stajich J.E."/>
            <person name="James T.Y."/>
        </authorList>
    </citation>
    <scope>NUCLEOTIDE SEQUENCE</scope>
    <source>
        <strain evidence="2">AG</strain>
    </source>
</reference>
<sequence length="108" mass="12668">MTWPFPYRNFDTQHATRKRNTIHVQYLHSPFRCSQKLACLFVRNVGYPLNPEPSQKKKLKLCCRRVDSISGRSLADSSVKQSILHCVRVWTFFFFSHCLVIFFLAASI</sequence>
<proteinExistence type="predicted"/>
<dbReference type="RefSeq" id="XP_051446556.1">
    <property type="nucleotide sequence ID" value="XM_051587501.1"/>
</dbReference>
<evidence type="ECO:0000313" key="3">
    <source>
        <dbReference type="Proteomes" id="UP001206595"/>
    </source>
</evidence>
<keyword evidence="1" id="KW-0472">Membrane</keyword>
<dbReference type="Proteomes" id="UP001206595">
    <property type="component" value="Unassembled WGS sequence"/>
</dbReference>
<evidence type="ECO:0000313" key="2">
    <source>
        <dbReference type="EMBL" id="KAI8581552.1"/>
    </source>
</evidence>
<keyword evidence="1" id="KW-0812">Transmembrane</keyword>
<name>A0AAD5HEP3_UMBRA</name>
<gene>
    <name evidence="2" type="ORF">K450DRAFT_231868</name>
</gene>
<evidence type="ECO:0000256" key="1">
    <source>
        <dbReference type="SAM" id="Phobius"/>
    </source>
</evidence>
<keyword evidence="1" id="KW-1133">Transmembrane helix</keyword>